<sequence>MSDTCFNMRRLLPPMALLLAAGLLTGCSSSPPRPSPPAPDTRPLGDVTAAPKECGLISRESAERATGLSDFTVEKYMSDDGKHLESCYFYRKPRNGSGYRLRVEIESTRPLPLSQIEKSKAFRKGVDLPADAGPGFTFTVVEDGVDYGTAGWAWARDGSSMLMVSLSETPPNRNPQKDAIEFIRQLRPILLTPKPGTSRPT</sequence>
<dbReference type="EMBL" id="JBHSPA010000018">
    <property type="protein sequence ID" value="MFC5825142.1"/>
    <property type="molecule type" value="Genomic_DNA"/>
</dbReference>
<comment type="caution">
    <text evidence="3">The sequence shown here is derived from an EMBL/GenBank/DDBJ whole genome shotgun (WGS) entry which is preliminary data.</text>
</comment>
<evidence type="ECO:0008006" key="5">
    <source>
        <dbReference type="Google" id="ProtNLM"/>
    </source>
</evidence>
<accession>A0ABW1CJ22</accession>
<reference evidence="4" key="1">
    <citation type="journal article" date="2019" name="Int. J. Syst. Evol. Microbiol.">
        <title>The Global Catalogue of Microorganisms (GCM) 10K type strain sequencing project: providing services to taxonomists for standard genome sequencing and annotation.</title>
        <authorList>
            <consortium name="The Broad Institute Genomics Platform"/>
            <consortium name="The Broad Institute Genome Sequencing Center for Infectious Disease"/>
            <person name="Wu L."/>
            <person name="Ma J."/>
        </authorList>
    </citation>
    <scope>NUCLEOTIDE SEQUENCE [LARGE SCALE GENOMIC DNA]</scope>
    <source>
        <strain evidence="4">CCUG 53903</strain>
    </source>
</reference>
<protein>
    <recommendedName>
        <fullName evidence="5">DUF3558 domain-containing protein</fullName>
    </recommendedName>
</protein>
<evidence type="ECO:0000313" key="4">
    <source>
        <dbReference type="Proteomes" id="UP001596058"/>
    </source>
</evidence>
<gene>
    <name evidence="3" type="ORF">ACFPZ3_14870</name>
</gene>
<keyword evidence="4" id="KW-1185">Reference proteome</keyword>
<name>A0ABW1CJ22_9ACTN</name>
<feature type="compositionally biased region" description="Pro residues" evidence="1">
    <location>
        <begin position="31"/>
        <end position="40"/>
    </location>
</feature>
<feature type="signal peptide" evidence="2">
    <location>
        <begin position="1"/>
        <end position="26"/>
    </location>
</feature>
<keyword evidence="2" id="KW-0732">Signal</keyword>
<dbReference type="RefSeq" id="WP_379514665.1">
    <property type="nucleotide sequence ID" value="NZ_JBHSPA010000018.1"/>
</dbReference>
<proteinExistence type="predicted"/>
<organism evidence="3 4">
    <name type="scientific">Nonomuraea insulae</name>
    <dbReference type="NCBI Taxonomy" id="1616787"/>
    <lineage>
        <taxon>Bacteria</taxon>
        <taxon>Bacillati</taxon>
        <taxon>Actinomycetota</taxon>
        <taxon>Actinomycetes</taxon>
        <taxon>Streptosporangiales</taxon>
        <taxon>Streptosporangiaceae</taxon>
        <taxon>Nonomuraea</taxon>
    </lineage>
</organism>
<dbReference type="Proteomes" id="UP001596058">
    <property type="component" value="Unassembled WGS sequence"/>
</dbReference>
<evidence type="ECO:0000256" key="1">
    <source>
        <dbReference type="SAM" id="MobiDB-lite"/>
    </source>
</evidence>
<feature type="region of interest" description="Disordered" evidence="1">
    <location>
        <begin position="28"/>
        <end position="48"/>
    </location>
</feature>
<evidence type="ECO:0000256" key="2">
    <source>
        <dbReference type="SAM" id="SignalP"/>
    </source>
</evidence>
<evidence type="ECO:0000313" key="3">
    <source>
        <dbReference type="EMBL" id="MFC5825142.1"/>
    </source>
</evidence>
<feature type="chain" id="PRO_5045810620" description="DUF3558 domain-containing protein" evidence="2">
    <location>
        <begin position="27"/>
        <end position="201"/>
    </location>
</feature>